<evidence type="ECO:0000256" key="7">
    <source>
        <dbReference type="ARBA" id="ARBA00023239"/>
    </source>
</evidence>
<comment type="catalytic activity">
    <reaction evidence="9 10">
        <text>oxaloacetate + phosphate = phosphoenolpyruvate + hydrogencarbonate</text>
        <dbReference type="Rhea" id="RHEA:28370"/>
        <dbReference type="ChEBI" id="CHEBI:16452"/>
        <dbReference type="ChEBI" id="CHEBI:17544"/>
        <dbReference type="ChEBI" id="CHEBI:43474"/>
        <dbReference type="ChEBI" id="CHEBI:58702"/>
        <dbReference type="EC" id="4.1.1.31"/>
    </reaction>
</comment>
<dbReference type="InterPro" id="IPR015813">
    <property type="entry name" value="Pyrv/PenolPyrv_kinase-like_dom"/>
</dbReference>
<dbReference type="InterPro" id="IPR022805">
    <property type="entry name" value="PEP_COase_bac/pln-type"/>
</dbReference>
<keyword evidence="8 10" id="KW-0120">Carbon dioxide fixation</keyword>
<evidence type="ECO:0000256" key="4">
    <source>
        <dbReference type="ARBA" id="ARBA00012305"/>
    </source>
</evidence>
<protein>
    <recommendedName>
        <fullName evidence="5 10">Phosphoenolpyruvate carboxylase</fullName>
        <shortName evidence="10">PEPC</shortName>
        <shortName evidence="10">PEPCase</shortName>
        <ecNumber evidence="4 10">4.1.1.31</ecNumber>
    </recommendedName>
</protein>
<dbReference type="SUPFAM" id="SSF51621">
    <property type="entry name" value="Phosphoenolpyruvate/pyruvate domain"/>
    <property type="match status" value="1"/>
</dbReference>
<keyword evidence="7 10" id="KW-0456">Lyase</keyword>
<feature type="active site" evidence="10 12">
    <location>
        <position position="577"/>
    </location>
</feature>
<dbReference type="EC" id="4.1.1.31" evidence="4 10"/>
<sequence>MNPSIDNVKDTQLRDEISYLGAMLGEIIQDFEGEEAFELVEELRRLAWERREGSESAEQEMLSRISELDEHQSAVVIRAFSLFLDLMNVVEDRARVRVLNERSAKLWPKPVPESIGSAVETLRAGGRDATAMQSIVDQLHVELVFTAHPTEAKRRSQRTHLSLLRTLMASIDREADPQQKSRLEEQMLRQVALAWQTDLTRSRRPTVLEEVARGLSFKPVLWREIPRITEELNQSLSDQFGPQVAATKPLITFGTWIGGDRDGHPGVTSPVTESTFEWLRREALAFHSRTCEQFSYSLSVSETQLPLPPTLRAAIDEATQQYPELEEHLAFLPSTELCRLWLNTIGWRLKQTEKMSLSSGTGVRGAYANAEGLLADVSLLADAIGQTVAAKYLSEDLRTWVTQIRTFGFYLARLDVRQNSKVHRETLDELLIATGLCEAPQDLTEVERMALLEKTLSPQLQLPTEEVSETGQEVLATFDVLHRVSTRYGQTGIGALIVSMTSTASDILTLLWLWRHTSKPSVSYKVPPLVPLFETISDLQAAPEIMESLLRCESYREALSAHQDRQWIMLGYSDSTKDGGYLAASWDLYKAQQTLASVAKQHDVRLTFFHGRGGSLGRGGGPAARSILSLPHGTFDGTLRLTEQGEVLADRYDDQAIAHRHLEQVVWSSLLAADHAQRSPEPAWIDCLDSAARVSLAHYRELLEADDFVAFFRDTTPLTEIEQLPIGSRPSRRKPEGGLSDLRAIPWVFSWTQARCLLPAWYGVGTALAKLNADSPDVAREMYQQWWYFRDLVDNAELALAKSDMKVFQHYMRLTAGSPGETWIADRIQKEYETSRQQILALSGGSELLDGTPWLKESIRVRNRFIDPLNLLQVELLRRRRQSDPDAAAADKQQVLLRLTVNGLAAGLRTSG</sequence>
<dbReference type="Gene3D" id="1.20.1440.90">
    <property type="entry name" value="Phosphoenolpyruvate/pyruvate domain"/>
    <property type="match status" value="1"/>
</dbReference>
<evidence type="ECO:0000256" key="12">
    <source>
        <dbReference type="PROSITE-ProRule" id="PRU10112"/>
    </source>
</evidence>
<accession>A0A517M2U7</accession>
<dbReference type="GO" id="GO:0006099">
    <property type="term" value="P:tricarboxylic acid cycle"/>
    <property type="evidence" value="ECO:0007669"/>
    <property type="project" value="InterPro"/>
</dbReference>
<evidence type="ECO:0000313" key="13">
    <source>
        <dbReference type="EMBL" id="QDS89190.1"/>
    </source>
</evidence>
<evidence type="ECO:0000256" key="5">
    <source>
        <dbReference type="ARBA" id="ARBA00022419"/>
    </source>
</evidence>
<proteinExistence type="inferred from homology"/>
<feature type="active site" evidence="10 11">
    <location>
        <position position="148"/>
    </location>
</feature>
<dbReference type="InterPro" id="IPR018129">
    <property type="entry name" value="PEP_COase_Lys_AS"/>
</dbReference>
<dbReference type="InterPro" id="IPR021135">
    <property type="entry name" value="PEP_COase"/>
</dbReference>
<keyword evidence="6 10" id="KW-0460">Magnesium</keyword>
<evidence type="ECO:0000256" key="11">
    <source>
        <dbReference type="PROSITE-ProRule" id="PRU10111"/>
    </source>
</evidence>
<evidence type="ECO:0000256" key="1">
    <source>
        <dbReference type="ARBA" id="ARBA00001946"/>
    </source>
</evidence>
<name>A0A517M2U7_9BACT</name>
<dbReference type="EMBL" id="CP036261">
    <property type="protein sequence ID" value="QDS89190.1"/>
    <property type="molecule type" value="Genomic_DNA"/>
</dbReference>
<dbReference type="KEGG" id="ruv:EC9_33870"/>
<evidence type="ECO:0000256" key="8">
    <source>
        <dbReference type="ARBA" id="ARBA00023300"/>
    </source>
</evidence>
<reference evidence="13 14" key="1">
    <citation type="submission" date="2019-02" db="EMBL/GenBank/DDBJ databases">
        <title>Deep-cultivation of Planctomycetes and their phenomic and genomic characterization uncovers novel biology.</title>
        <authorList>
            <person name="Wiegand S."/>
            <person name="Jogler M."/>
            <person name="Boedeker C."/>
            <person name="Pinto D."/>
            <person name="Vollmers J."/>
            <person name="Rivas-Marin E."/>
            <person name="Kohn T."/>
            <person name="Peeters S.H."/>
            <person name="Heuer A."/>
            <person name="Rast P."/>
            <person name="Oberbeckmann S."/>
            <person name="Bunk B."/>
            <person name="Jeske O."/>
            <person name="Meyerdierks A."/>
            <person name="Storesund J.E."/>
            <person name="Kallscheuer N."/>
            <person name="Luecker S."/>
            <person name="Lage O.M."/>
            <person name="Pohl T."/>
            <person name="Merkel B.J."/>
            <person name="Hornburger P."/>
            <person name="Mueller R.-W."/>
            <person name="Bruemmer F."/>
            <person name="Labrenz M."/>
            <person name="Spormann A.M."/>
            <person name="Op den Camp H."/>
            <person name="Overmann J."/>
            <person name="Amann R."/>
            <person name="Jetten M.S.M."/>
            <person name="Mascher T."/>
            <person name="Medema M.H."/>
            <person name="Devos D.P."/>
            <person name="Kaster A.-K."/>
            <person name="Ovreas L."/>
            <person name="Rohde M."/>
            <person name="Galperin M.Y."/>
            <person name="Jogler C."/>
        </authorList>
    </citation>
    <scope>NUCLEOTIDE SEQUENCE [LARGE SCALE GENOMIC DNA]</scope>
    <source>
        <strain evidence="13 14">EC9</strain>
    </source>
</reference>
<dbReference type="PANTHER" id="PTHR30523:SF6">
    <property type="entry name" value="PHOSPHOENOLPYRUVATE CARBOXYLASE"/>
    <property type="match status" value="1"/>
</dbReference>
<dbReference type="GO" id="GO:0000287">
    <property type="term" value="F:magnesium ion binding"/>
    <property type="evidence" value="ECO:0007669"/>
    <property type="project" value="UniProtKB-UniRule"/>
</dbReference>
<comment type="subunit">
    <text evidence="10">Homotetramer.</text>
</comment>
<dbReference type="InterPro" id="IPR033129">
    <property type="entry name" value="PEPCASE_His_AS"/>
</dbReference>
<dbReference type="PROSITE" id="PS00781">
    <property type="entry name" value="PEPCASE_1"/>
    <property type="match status" value="1"/>
</dbReference>
<dbReference type="PROSITE" id="PS00393">
    <property type="entry name" value="PEPCASE_2"/>
    <property type="match status" value="1"/>
</dbReference>
<comment type="cofactor">
    <cofactor evidence="1 10">
        <name>Mg(2+)</name>
        <dbReference type="ChEBI" id="CHEBI:18420"/>
    </cofactor>
</comment>
<keyword evidence="13" id="KW-0670">Pyruvate</keyword>
<evidence type="ECO:0000256" key="6">
    <source>
        <dbReference type="ARBA" id="ARBA00022842"/>
    </source>
</evidence>
<dbReference type="PANTHER" id="PTHR30523">
    <property type="entry name" value="PHOSPHOENOLPYRUVATE CARBOXYLASE"/>
    <property type="match status" value="1"/>
</dbReference>
<dbReference type="GO" id="GO:0006107">
    <property type="term" value="P:oxaloacetate metabolic process"/>
    <property type="evidence" value="ECO:0007669"/>
    <property type="project" value="UniProtKB-UniRule"/>
</dbReference>
<comment type="similarity">
    <text evidence="3 10">Belongs to the PEPCase type 1 family.</text>
</comment>
<dbReference type="Proteomes" id="UP000319557">
    <property type="component" value="Chromosome"/>
</dbReference>
<evidence type="ECO:0000313" key="14">
    <source>
        <dbReference type="Proteomes" id="UP000319557"/>
    </source>
</evidence>
<comment type="function">
    <text evidence="2 10">Forms oxaloacetate, a four-carbon dicarboxylic acid source for the tricarboxylic acid cycle.</text>
</comment>
<dbReference type="GO" id="GO:0005829">
    <property type="term" value="C:cytosol"/>
    <property type="evidence" value="ECO:0007669"/>
    <property type="project" value="TreeGrafter"/>
</dbReference>
<keyword evidence="14" id="KW-1185">Reference proteome</keyword>
<dbReference type="OrthoDB" id="9768133at2"/>
<evidence type="ECO:0000256" key="10">
    <source>
        <dbReference type="HAMAP-Rule" id="MF_00595"/>
    </source>
</evidence>
<evidence type="ECO:0000256" key="9">
    <source>
        <dbReference type="ARBA" id="ARBA00048995"/>
    </source>
</evidence>
<dbReference type="AlphaFoldDB" id="A0A517M2U7"/>
<dbReference type="RefSeq" id="WP_145346757.1">
    <property type="nucleotide sequence ID" value="NZ_CP036261.1"/>
</dbReference>
<organism evidence="13 14">
    <name type="scientific">Rosistilla ulvae</name>
    <dbReference type="NCBI Taxonomy" id="1930277"/>
    <lineage>
        <taxon>Bacteria</taxon>
        <taxon>Pseudomonadati</taxon>
        <taxon>Planctomycetota</taxon>
        <taxon>Planctomycetia</taxon>
        <taxon>Pirellulales</taxon>
        <taxon>Pirellulaceae</taxon>
        <taxon>Rosistilla</taxon>
    </lineage>
</organism>
<dbReference type="NCBIfam" id="NF000584">
    <property type="entry name" value="PRK00009.1"/>
    <property type="match status" value="1"/>
</dbReference>
<evidence type="ECO:0000256" key="2">
    <source>
        <dbReference type="ARBA" id="ARBA00003670"/>
    </source>
</evidence>
<evidence type="ECO:0000256" key="3">
    <source>
        <dbReference type="ARBA" id="ARBA00008346"/>
    </source>
</evidence>
<gene>
    <name evidence="10 13" type="primary">ppc</name>
    <name evidence="13" type="ORF">EC9_33870</name>
</gene>
<dbReference type="Pfam" id="PF00311">
    <property type="entry name" value="PEPcase"/>
    <property type="match status" value="1"/>
</dbReference>
<dbReference type="PRINTS" id="PR00150">
    <property type="entry name" value="PEPCARBXLASE"/>
</dbReference>
<dbReference type="GO" id="GO:0008964">
    <property type="term" value="F:phosphoenolpyruvate carboxylase activity"/>
    <property type="evidence" value="ECO:0007669"/>
    <property type="project" value="UniProtKB-UniRule"/>
</dbReference>
<dbReference type="GO" id="GO:0015977">
    <property type="term" value="P:carbon fixation"/>
    <property type="evidence" value="ECO:0007669"/>
    <property type="project" value="UniProtKB-UniRule"/>
</dbReference>
<dbReference type="HAMAP" id="MF_00595">
    <property type="entry name" value="PEPcase_type1"/>
    <property type="match status" value="1"/>
</dbReference>